<evidence type="ECO:0000313" key="2">
    <source>
        <dbReference type="EMBL" id="TXC67097.1"/>
    </source>
</evidence>
<keyword evidence="3" id="KW-1185">Reference proteome</keyword>
<evidence type="ECO:0000313" key="3">
    <source>
        <dbReference type="Proteomes" id="UP000321832"/>
    </source>
</evidence>
<protein>
    <submittedName>
        <fullName evidence="2">Uncharacterized protein</fullName>
    </submittedName>
</protein>
<feature type="transmembrane region" description="Helical" evidence="1">
    <location>
        <begin position="89"/>
        <end position="108"/>
    </location>
</feature>
<keyword evidence="1" id="KW-0472">Membrane</keyword>
<name>A0A5C6U2H7_9BURK</name>
<keyword evidence="1" id="KW-1133">Transmembrane helix</keyword>
<organism evidence="2 3">
    <name type="scientific">Piscinibacter aquaticus</name>
    <dbReference type="NCBI Taxonomy" id="392597"/>
    <lineage>
        <taxon>Bacteria</taxon>
        <taxon>Pseudomonadati</taxon>
        <taxon>Pseudomonadota</taxon>
        <taxon>Betaproteobacteria</taxon>
        <taxon>Burkholderiales</taxon>
        <taxon>Sphaerotilaceae</taxon>
        <taxon>Piscinibacter</taxon>
    </lineage>
</organism>
<keyword evidence="1" id="KW-0812">Transmembrane</keyword>
<feature type="transmembrane region" description="Helical" evidence="1">
    <location>
        <begin position="29"/>
        <end position="50"/>
    </location>
</feature>
<dbReference type="AlphaFoldDB" id="A0A5C6U2H7"/>
<sequence>MDALAAGRTTPWGRLHGALMPDYNRRATVYWWTMVTIGALVLAYCAAEVLKLPRRALLQIVAGAAIATLAGFFPVRIPRSTNSFAAGEIFIFLVLLLHGAPAASLAAAGEALVGSWRTSSAGPAASPARRWRSSRCSSPARCSISRSTRCAPTAPTTTAG</sequence>
<gene>
    <name evidence="2" type="ORF">FSC37_19260</name>
</gene>
<evidence type="ECO:0000256" key="1">
    <source>
        <dbReference type="SAM" id="Phobius"/>
    </source>
</evidence>
<feature type="transmembrane region" description="Helical" evidence="1">
    <location>
        <begin position="57"/>
        <end position="77"/>
    </location>
</feature>
<proteinExistence type="predicted"/>
<comment type="caution">
    <text evidence="2">The sequence shown here is derived from an EMBL/GenBank/DDBJ whole genome shotgun (WGS) entry which is preliminary data.</text>
</comment>
<accession>A0A5C6U2H7</accession>
<dbReference type="Proteomes" id="UP000321832">
    <property type="component" value="Unassembled WGS sequence"/>
</dbReference>
<reference evidence="2 3" key="1">
    <citation type="submission" date="2019-08" db="EMBL/GenBank/DDBJ databases">
        <authorList>
            <person name="Khan S.A."/>
            <person name="Jeon C.O."/>
            <person name="Jeong S.E."/>
        </authorList>
    </citation>
    <scope>NUCLEOTIDE SEQUENCE [LARGE SCALE GENOMIC DNA]</scope>
    <source>
        <strain evidence="3">IMCC1728</strain>
    </source>
</reference>
<dbReference type="EMBL" id="VOPW01000001">
    <property type="protein sequence ID" value="TXC67097.1"/>
    <property type="molecule type" value="Genomic_DNA"/>
</dbReference>